<feature type="non-terminal residue" evidence="1">
    <location>
        <position position="1"/>
    </location>
</feature>
<dbReference type="AlphaFoldDB" id="A0A8K0G8I1"/>
<comment type="caution">
    <text evidence="1">The sequence shown here is derived from an EMBL/GenBank/DDBJ whole genome shotgun (WGS) entry which is preliminary data.</text>
</comment>
<keyword evidence="2" id="KW-1185">Reference proteome</keyword>
<gene>
    <name evidence="1" type="ORF">ILUMI_16840</name>
</gene>
<dbReference type="EMBL" id="VTPC01068046">
    <property type="protein sequence ID" value="KAF2889333.1"/>
    <property type="molecule type" value="Genomic_DNA"/>
</dbReference>
<organism evidence="1 2">
    <name type="scientific">Ignelater luminosus</name>
    <name type="common">Cucubano</name>
    <name type="synonym">Pyrophorus luminosus</name>
    <dbReference type="NCBI Taxonomy" id="2038154"/>
    <lineage>
        <taxon>Eukaryota</taxon>
        <taxon>Metazoa</taxon>
        <taxon>Ecdysozoa</taxon>
        <taxon>Arthropoda</taxon>
        <taxon>Hexapoda</taxon>
        <taxon>Insecta</taxon>
        <taxon>Pterygota</taxon>
        <taxon>Neoptera</taxon>
        <taxon>Endopterygota</taxon>
        <taxon>Coleoptera</taxon>
        <taxon>Polyphaga</taxon>
        <taxon>Elateriformia</taxon>
        <taxon>Elateroidea</taxon>
        <taxon>Elateridae</taxon>
        <taxon>Agrypninae</taxon>
        <taxon>Pyrophorini</taxon>
        <taxon>Ignelater</taxon>
    </lineage>
</organism>
<dbReference type="PANTHER" id="PTHR21112">
    <property type="entry name" value="CHEMOSENSORY PROTEIN A 29A-RELATED"/>
    <property type="match status" value="1"/>
</dbReference>
<dbReference type="PANTHER" id="PTHR21112:SF0">
    <property type="entry name" value="CHEMOSENSORY PROTEIN A 29A-RELATED"/>
    <property type="match status" value="1"/>
</dbReference>
<name>A0A8K0G8I1_IGNLU</name>
<dbReference type="OrthoDB" id="6814999at2759"/>
<proteinExistence type="predicted"/>
<reference evidence="1" key="1">
    <citation type="submission" date="2019-08" db="EMBL/GenBank/DDBJ databases">
        <title>The genome of the North American firefly Photinus pyralis.</title>
        <authorList>
            <consortium name="Photinus pyralis genome working group"/>
            <person name="Fallon T.R."/>
            <person name="Sander Lower S.E."/>
            <person name="Weng J.-K."/>
        </authorList>
    </citation>
    <scope>NUCLEOTIDE SEQUENCE</scope>
    <source>
        <strain evidence="1">TRF0915ILg1</strain>
        <tissue evidence="1">Whole body</tissue>
    </source>
</reference>
<sequence length="243" mass="27768">MQIYFGRLAYDMETAMGILPRGVCPIPKGNYHALILNFDLENNIGRKTWQHLVKVEDDFCRALQIYMGRFAYDMETALGILPRGVCPIPKGNYHAVNYTADFSLMRLQALPFGRLRLIGKYLEKSSKDIICCITQIAAYFVLEDSYPCNDVPNRKVNFTIIPKTFSRPQVIDLTVVTPIPLGNQLKFIMNIDLENNIGVKTWQRLVQLEDDFCRAMQLYVGTFLYEVETAMGIQPRGVCPIPK</sequence>
<evidence type="ECO:0000313" key="2">
    <source>
        <dbReference type="Proteomes" id="UP000801492"/>
    </source>
</evidence>
<accession>A0A8K0G8I1</accession>
<protein>
    <submittedName>
        <fullName evidence="1">Uncharacterized protein</fullName>
    </submittedName>
</protein>
<evidence type="ECO:0000313" key="1">
    <source>
        <dbReference type="EMBL" id="KAF2889333.1"/>
    </source>
</evidence>
<dbReference type="Proteomes" id="UP000801492">
    <property type="component" value="Unassembled WGS sequence"/>
</dbReference>